<feature type="non-terminal residue" evidence="2">
    <location>
        <position position="1"/>
    </location>
</feature>
<dbReference type="Proteomes" id="UP000553632">
    <property type="component" value="Unassembled WGS sequence"/>
</dbReference>
<dbReference type="AlphaFoldDB" id="A0A7J6UBY2"/>
<name>A0A7J6UBY2_PEROL</name>
<comment type="caution">
    <text evidence="2">The sequence shown here is derived from an EMBL/GenBank/DDBJ whole genome shotgun (WGS) entry which is preliminary data.</text>
</comment>
<evidence type="ECO:0000313" key="3">
    <source>
        <dbReference type="Proteomes" id="UP000553632"/>
    </source>
</evidence>
<feature type="region of interest" description="Disordered" evidence="1">
    <location>
        <begin position="85"/>
        <end position="149"/>
    </location>
</feature>
<accession>A0A7J6UBY2</accession>
<feature type="non-terminal residue" evidence="2">
    <location>
        <position position="173"/>
    </location>
</feature>
<reference evidence="2 3" key="1">
    <citation type="submission" date="2020-04" db="EMBL/GenBank/DDBJ databases">
        <title>Perkinsus olseni comparative genomics.</title>
        <authorList>
            <person name="Bogema D.R."/>
        </authorList>
    </citation>
    <scope>NUCLEOTIDE SEQUENCE [LARGE SCALE GENOMIC DNA]</scope>
    <source>
        <strain evidence="2 3">ATCC PRA-207</strain>
    </source>
</reference>
<feature type="compositionally biased region" description="Low complexity" evidence="1">
    <location>
        <begin position="133"/>
        <end position="149"/>
    </location>
</feature>
<proteinExistence type="predicted"/>
<evidence type="ECO:0000256" key="1">
    <source>
        <dbReference type="SAM" id="MobiDB-lite"/>
    </source>
</evidence>
<keyword evidence="3" id="KW-1185">Reference proteome</keyword>
<evidence type="ECO:0000313" key="2">
    <source>
        <dbReference type="EMBL" id="KAF4754709.1"/>
    </source>
</evidence>
<gene>
    <name evidence="2" type="ORF">FOZ63_023658</name>
</gene>
<organism evidence="2 3">
    <name type="scientific">Perkinsus olseni</name>
    <name type="common">Perkinsus atlanticus</name>
    <dbReference type="NCBI Taxonomy" id="32597"/>
    <lineage>
        <taxon>Eukaryota</taxon>
        <taxon>Sar</taxon>
        <taxon>Alveolata</taxon>
        <taxon>Perkinsozoa</taxon>
        <taxon>Perkinsea</taxon>
        <taxon>Perkinsida</taxon>
        <taxon>Perkinsidae</taxon>
        <taxon>Perkinsus</taxon>
    </lineage>
</organism>
<dbReference type="EMBL" id="JABANO010004726">
    <property type="protein sequence ID" value="KAF4754709.1"/>
    <property type="molecule type" value="Genomic_DNA"/>
</dbReference>
<protein>
    <submittedName>
        <fullName evidence="2">Uncharacterized protein</fullName>
    </submittedName>
</protein>
<sequence>DVIWLEQLPMVLLPGDCTRIIGQLKSYERQDLADLHGGRAEVFYPPEAGVRVPDSPAEPNPGRSVFLMAPDALENETVEVKLKVKDGKGRKKAAAATPASPRVEQDTGVVVLDDGPEGSPGGLQRPPAVTEASPSSSDDSGSVVQQEQQRNQILAALISASAGGPVADDTKAT</sequence>